<keyword evidence="4" id="KW-0560">Oxidoreductase</keyword>
<evidence type="ECO:0000313" key="9">
    <source>
        <dbReference type="Proteomes" id="UP000034841"/>
    </source>
</evidence>
<dbReference type="GO" id="GO:0005506">
    <property type="term" value="F:iron ion binding"/>
    <property type="evidence" value="ECO:0007669"/>
    <property type="project" value="InterPro"/>
</dbReference>
<accession>A0A0F8DID2</accession>
<dbReference type="Proteomes" id="UP000034841">
    <property type="component" value="Unassembled WGS sequence"/>
</dbReference>
<dbReference type="GO" id="GO:0031418">
    <property type="term" value="F:L-ascorbic acid binding"/>
    <property type="evidence" value="ECO:0007669"/>
    <property type="project" value="InterPro"/>
</dbReference>
<dbReference type="FunFam" id="2.60.120.620:FF:000027">
    <property type="entry name" value="Oxidoreductase, 2OG-Fe(II) oxygenase family family"/>
    <property type="match status" value="1"/>
</dbReference>
<dbReference type="InterPro" id="IPR006620">
    <property type="entry name" value="Pro_4_hyd_alph"/>
</dbReference>
<comment type="caution">
    <text evidence="8">The sequence shown here is derived from an EMBL/GenBank/DDBJ whole genome shotgun (WGS) entry which is preliminary data.</text>
</comment>
<proteinExistence type="predicted"/>
<dbReference type="PANTHER" id="PTHR10869">
    <property type="entry name" value="PROLYL 4-HYDROXYLASE ALPHA SUBUNIT"/>
    <property type="match status" value="1"/>
</dbReference>
<dbReference type="EMBL" id="LBBL01000082">
    <property type="protein sequence ID" value="KKF95669.1"/>
    <property type="molecule type" value="Genomic_DNA"/>
</dbReference>
<dbReference type="AlphaFoldDB" id="A0A0F8DID2"/>
<reference evidence="8 9" key="1">
    <citation type="submission" date="2015-04" db="EMBL/GenBank/DDBJ databases">
        <title>Genome sequence of Ceratocystis platani, a major pathogen of plane trees.</title>
        <authorList>
            <person name="Belbahri L."/>
        </authorList>
    </citation>
    <scope>NUCLEOTIDE SEQUENCE [LARGE SCALE GENOMIC DNA]</scope>
    <source>
        <strain evidence="8 9">CFO</strain>
    </source>
</reference>
<evidence type="ECO:0000256" key="5">
    <source>
        <dbReference type="ARBA" id="ARBA00023004"/>
    </source>
</evidence>
<dbReference type="GO" id="GO:0005783">
    <property type="term" value="C:endoplasmic reticulum"/>
    <property type="evidence" value="ECO:0007669"/>
    <property type="project" value="TreeGrafter"/>
</dbReference>
<protein>
    <recommendedName>
        <fullName evidence="7">Prolyl 4-hydroxylase alpha subunit domain-containing protein</fullName>
    </recommendedName>
</protein>
<dbReference type="Gene3D" id="2.60.120.620">
    <property type="entry name" value="q2cbj1_9rhob like domain"/>
    <property type="match status" value="1"/>
</dbReference>
<name>A0A0F8DID2_CERFI</name>
<dbReference type="InterPro" id="IPR045054">
    <property type="entry name" value="P4HA-like"/>
</dbReference>
<organism evidence="8 9">
    <name type="scientific">Ceratocystis fimbriata f. sp. platani</name>
    <dbReference type="NCBI Taxonomy" id="88771"/>
    <lineage>
        <taxon>Eukaryota</taxon>
        <taxon>Fungi</taxon>
        <taxon>Dikarya</taxon>
        <taxon>Ascomycota</taxon>
        <taxon>Pezizomycotina</taxon>
        <taxon>Sordariomycetes</taxon>
        <taxon>Hypocreomycetidae</taxon>
        <taxon>Microascales</taxon>
        <taxon>Ceratocystidaceae</taxon>
        <taxon>Ceratocystis</taxon>
    </lineage>
</organism>
<evidence type="ECO:0000313" key="8">
    <source>
        <dbReference type="EMBL" id="KKF95669.1"/>
    </source>
</evidence>
<evidence type="ECO:0000256" key="2">
    <source>
        <dbReference type="ARBA" id="ARBA00022723"/>
    </source>
</evidence>
<feature type="chain" id="PRO_5002528438" description="Prolyl 4-hydroxylase alpha subunit domain-containing protein" evidence="6">
    <location>
        <begin position="18"/>
        <end position="287"/>
    </location>
</feature>
<evidence type="ECO:0000256" key="4">
    <source>
        <dbReference type="ARBA" id="ARBA00023002"/>
    </source>
</evidence>
<evidence type="ECO:0000259" key="7">
    <source>
        <dbReference type="SMART" id="SM00702"/>
    </source>
</evidence>
<evidence type="ECO:0000256" key="1">
    <source>
        <dbReference type="ARBA" id="ARBA00001961"/>
    </source>
</evidence>
<dbReference type="OrthoDB" id="420380at2759"/>
<keyword evidence="6" id="KW-0732">Signal</keyword>
<gene>
    <name evidence="8" type="ORF">CFO_g1958</name>
</gene>
<feature type="domain" description="Prolyl 4-hydroxylase alpha subunit" evidence="7">
    <location>
        <begin position="62"/>
        <end position="283"/>
    </location>
</feature>
<feature type="signal peptide" evidence="6">
    <location>
        <begin position="1"/>
        <end position="17"/>
    </location>
</feature>
<dbReference type="SMART" id="SM00702">
    <property type="entry name" value="P4Hc"/>
    <property type="match status" value="1"/>
</dbReference>
<dbReference type="Pfam" id="PF13640">
    <property type="entry name" value="2OG-FeII_Oxy_3"/>
    <property type="match status" value="1"/>
</dbReference>
<dbReference type="PANTHER" id="PTHR10869:SF246">
    <property type="entry name" value="TRANSMEMBRANE PROLYL 4-HYDROXYLASE"/>
    <property type="match status" value="1"/>
</dbReference>
<comment type="cofactor">
    <cofactor evidence="1">
        <name>L-ascorbate</name>
        <dbReference type="ChEBI" id="CHEBI:38290"/>
    </cofactor>
</comment>
<keyword evidence="3" id="KW-0223">Dioxygenase</keyword>
<sequence>MLTYAIILAAISALLYSQSAPKNLSRAPLPALNEDMLAIPSSNDTLGCPPDQYSVHIYSKEPLVIYIENFLSTSDQKHLLDVSEDLFQPSTVTHDGSSTQIDPSIRLSEVALLPRDPTVRCIEARARAFQGWRRNLWIERLRTQRYGPGGHYGMHFDWSSGAGGWGRVSSFMAWAHVSDDIQGGGTEFPYLPRADVRSGNSFWCKFVECDASSTSSPEGGNEQQDILGHGPAVEGVIFKPILGNAVFWENFRADGSGKGYQETFHAGLPVKQGSKVGLNIWSWGALE</sequence>
<evidence type="ECO:0000256" key="6">
    <source>
        <dbReference type="SAM" id="SignalP"/>
    </source>
</evidence>
<keyword evidence="9" id="KW-1185">Reference proteome</keyword>
<dbReference type="InterPro" id="IPR044862">
    <property type="entry name" value="Pro_4_hyd_alph_FE2OG_OXY"/>
</dbReference>
<keyword evidence="5" id="KW-0408">Iron</keyword>
<evidence type="ECO:0000256" key="3">
    <source>
        <dbReference type="ARBA" id="ARBA00022964"/>
    </source>
</evidence>
<keyword evidence="2" id="KW-0479">Metal-binding</keyword>
<dbReference type="GO" id="GO:0004656">
    <property type="term" value="F:procollagen-proline 4-dioxygenase activity"/>
    <property type="evidence" value="ECO:0007669"/>
    <property type="project" value="TreeGrafter"/>
</dbReference>